<organism evidence="2 3">
    <name type="scientific">Lederbergia citri</name>
    <dbReference type="NCBI Taxonomy" id="2833580"/>
    <lineage>
        <taxon>Bacteria</taxon>
        <taxon>Bacillati</taxon>
        <taxon>Bacillota</taxon>
        <taxon>Bacilli</taxon>
        <taxon>Bacillales</taxon>
        <taxon>Bacillaceae</taxon>
        <taxon>Lederbergia</taxon>
    </lineage>
</organism>
<evidence type="ECO:0000313" key="2">
    <source>
        <dbReference type="EMBL" id="MBS4193737.1"/>
    </source>
</evidence>
<dbReference type="SUPFAM" id="SSF49764">
    <property type="entry name" value="HSP20-like chaperones"/>
    <property type="match status" value="1"/>
</dbReference>
<reference evidence="2 3" key="1">
    <citation type="submission" date="2021-05" db="EMBL/GenBank/DDBJ databases">
        <title>Novel Bacillus species.</title>
        <authorList>
            <person name="Liu G."/>
        </authorList>
    </citation>
    <scope>NUCLEOTIDE SEQUENCE [LARGE SCALE GENOMIC DNA]</scope>
    <source>
        <strain evidence="3">FJAT-49780</strain>
    </source>
</reference>
<feature type="region of interest" description="Disordered" evidence="1">
    <location>
        <begin position="50"/>
        <end position="75"/>
    </location>
</feature>
<dbReference type="Proteomes" id="UP000681414">
    <property type="component" value="Unassembled WGS sequence"/>
</dbReference>
<proteinExistence type="predicted"/>
<protein>
    <submittedName>
        <fullName evidence="2">Uncharacterized protein</fullName>
    </submittedName>
</protein>
<accession>A0A942TC40</accession>
<name>A0A942TC40_9BACI</name>
<dbReference type="AlphaFoldDB" id="A0A942TC40"/>
<evidence type="ECO:0000256" key="1">
    <source>
        <dbReference type="SAM" id="MobiDB-lite"/>
    </source>
</evidence>
<dbReference type="RefSeq" id="WP_213122980.1">
    <property type="nucleotide sequence ID" value="NZ_JAGYPG010000001.1"/>
</dbReference>
<evidence type="ECO:0000313" key="3">
    <source>
        <dbReference type="Proteomes" id="UP000681414"/>
    </source>
</evidence>
<dbReference type="InterPro" id="IPR008978">
    <property type="entry name" value="HSP20-like_chaperone"/>
</dbReference>
<sequence length="167" mass="19468">MDKMLEEFFSRNFGAKGMTNPFNNDAFTNYISEQIKNALPNNMNWLQGNGEMQNNPSDLTFQQQPGDHTFSSSNNQSKEMNYHVFEMHEFLIVRIQFSNTDPYTRRKILLNSYELLLIEEGREKPSLSISLPKQVSPKKTKLTMLDGILEIQMLKKSPEDYSEFEII</sequence>
<gene>
    <name evidence="2" type="ORF">KHA97_01465</name>
</gene>
<comment type="caution">
    <text evidence="2">The sequence shown here is derived from an EMBL/GenBank/DDBJ whole genome shotgun (WGS) entry which is preliminary data.</text>
</comment>
<keyword evidence="3" id="KW-1185">Reference proteome</keyword>
<dbReference type="EMBL" id="JAGYPG010000001">
    <property type="protein sequence ID" value="MBS4193737.1"/>
    <property type="molecule type" value="Genomic_DNA"/>
</dbReference>